<dbReference type="EMBL" id="JAFIRN010000017">
    <property type="protein sequence ID" value="KAG5832585.1"/>
    <property type="molecule type" value="Genomic_DNA"/>
</dbReference>
<dbReference type="GO" id="GO:0005886">
    <property type="term" value="C:plasma membrane"/>
    <property type="evidence" value="ECO:0007669"/>
    <property type="project" value="UniProtKB-ARBA"/>
</dbReference>
<dbReference type="CDD" id="cd00063">
    <property type="entry name" value="FN3"/>
    <property type="match status" value="2"/>
</dbReference>
<evidence type="ECO:0000256" key="8">
    <source>
        <dbReference type="ARBA" id="ARBA00023170"/>
    </source>
</evidence>
<evidence type="ECO:0000256" key="6">
    <source>
        <dbReference type="ARBA" id="ARBA00022989"/>
    </source>
</evidence>
<keyword evidence="6 10" id="KW-1133">Transmembrane helix</keyword>
<evidence type="ECO:0000256" key="7">
    <source>
        <dbReference type="ARBA" id="ARBA00023136"/>
    </source>
</evidence>
<keyword evidence="14" id="KW-1185">Reference proteome</keyword>
<dbReference type="InterPro" id="IPR036116">
    <property type="entry name" value="FN3_sf"/>
</dbReference>
<accession>A0A9D3LP42</accession>
<comment type="subcellular location">
    <subcellularLocation>
        <location evidence="1">Membrane</location>
        <topology evidence="1">Single-pass type I membrane protein</topology>
    </subcellularLocation>
</comment>
<evidence type="ECO:0000256" key="4">
    <source>
        <dbReference type="ARBA" id="ARBA00022729"/>
    </source>
</evidence>
<evidence type="ECO:0000313" key="14">
    <source>
        <dbReference type="Proteomes" id="UP001044222"/>
    </source>
</evidence>
<keyword evidence="5" id="KW-0677">Repeat</keyword>
<organism evidence="13 14">
    <name type="scientific">Anguilla anguilla</name>
    <name type="common">European freshwater eel</name>
    <name type="synonym">Muraena anguilla</name>
    <dbReference type="NCBI Taxonomy" id="7936"/>
    <lineage>
        <taxon>Eukaryota</taxon>
        <taxon>Metazoa</taxon>
        <taxon>Chordata</taxon>
        <taxon>Craniata</taxon>
        <taxon>Vertebrata</taxon>
        <taxon>Euteleostomi</taxon>
        <taxon>Actinopterygii</taxon>
        <taxon>Neopterygii</taxon>
        <taxon>Teleostei</taxon>
        <taxon>Anguilliformes</taxon>
        <taxon>Anguillidae</taxon>
        <taxon>Anguilla</taxon>
    </lineage>
</organism>
<keyword evidence="9" id="KW-0325">Glycoprotein</keyword>
<dbReference type="Gene3D" id="2.60.40.10">
    <property type="entry name" value="Immunoglobulins"/>
    <property type="match status" value="4"/>
</dbReference>
<dbReference type="Pfam" id="PF00041">
    <property type="entry name" value="fn3"/>
    <property type="match status" value="1"/>
</dbReference>
<dbReference type="PROSITE" id="PS50853">
    <property type="entry name" value="FN3"/>
    <property type="match status" value="2"/>
</dbReference>
<proteinExistence type="inferred from homology"/>
<comment type="caution">
    <text evidence="13">The sequence shown here is derived from an EMBL/GenBank/DDBJ whole genome shotgun (WGS) entry which is preliminary data.</text>
</comment>
<dbReference type="InterPro" id="IPR013783">
    <property type="entry name" value="Ig-like_fold"/>
</dbReference>
<keyword evidence="8" id="KW-0675">Receptor</keyword>
<dbReference type="SUPFAM" id="SSF49265">
    <property type="entry name" value="Fibronectin type III"/>
    <property type="match status" value="3"/>
</dbReference>
<evidence type="ECO:0000256" key="9">
    <source>
        <dbReference type="ARBA" id="ARBA00023180"/>
    </source>
</evidence>
<evidence type="ECO:0000256" key="1">
    <source>
        <dbReference type="ARBA" id="ARBA00004479"/>
    </source>
</evidence>
<evidence type="ECO:0000259" key="12">
    <source>
        <dbReference type="PROSITE" id="PS50853"/>
    </source>
</evidence>
<evidence type="ECO:0000313" key="13">
    <source>
        <dbReference type="EMBL" id="KAG5832585.1"/>
    </source>
</evidence>
<dbReference type="Proteomes" id="UP001044222">
    <property type="component" value="Chromosome 17"/>
</dbReference>
<evidence type="ECO:0000256" key="5">
    <source>
        <dbReference type="ARBA" id="ARBA00022737"/>
    </source>
</evidence>
<dbReference type="AlphaFoldDB" id="A0A9D3LP42"/>
<feature type="signal peptide" evidence="11">
    <location>
        <begin position="1"/>
        <end position="35"/>
    </location>
</feature>
<evidence type="ECO:0000256" key="11">
    <source>
        <dbReference type="SAM" id="SignalP"/>
    </source>
</evidence>
<dbReference type="PANTHER" id="PTHR48423:SF1">
    <property type="entry name" value="INTERLEUKIN-27 RECEPTOR SUBUNIT ALPHA"/>
    <property type="match status" value="1"/>
</dbReference>
<protein>
    <recommendedName>
        <fullName evidence="12">Fibronectin type-III domain-containing protein</fullName>
    </recommendedName>
</protein>
<evidence type="ECO:0000256" key="3">
    <source>
        <dbReference type="ARBA" id="ARBA00022692"/>
    </source>
</evidence>
<feature type="domain" description="Fibronectin type-III" evidence="12">
    <location>
        <begin position="528"/>
        <end position="619"/>
    </location>
</feature>
<evidence type="ECO:0000256" key="10">
    <source>
        <dbReference type="SAM" id="Phobius"/>
    </source>
</evidence>
<dbReference type="PANTHER" id="PTHR48423">
    <property type="entry name" value="INTERLEUKIN-27 RECEPTOR SUBUNIT ALPHA"/>
    <property type="match status" value="1"/>
</dbReference>
<comment type="similarity">
    <text evidence="2">Belongs to the type I cytokine receptor family. Type 2 subfamily.</text>
</comment>
<dbReference type="InterPro" id="IPR052672">
    <property type="entry name" value="Type1_Cytokine_Rcpt_Type2"/>
</dbReference>
<evidence type="ECO:0000256" key="2">
    <source>
        <dbReference type="ARBA" id="ARBA00008921"/>
    </source>
</evidence>
<keyword evidence="4 11" id="KW-0732">Signal</keyword>
<dbReference type="SMART" id="SM00060">
    <property type="entry name" value="FN3"/>
    <property type="match status" value="3"/>
</dbReference>
<name>A0A9D3LP42_ANGAN</name>
<feature type="transmembrane region" description="Helical" evidence="10">
    <location>
        <begin position="621"/>
        <end position="643"/>
    </location>
</feature>
<keyword evidence="3 10" id="KW-0812">Transmembrane</keyword>
<dbReference type="InterPro" id="IPR003961">
    <property type="entry name" value="FN3_dom"/>
</dbReference>
<reference evidence="13" key="1">
    <citation type="submission" date="2021-01" db="EMBL/GenBank/DDBJ databases">
        <title>A chromosome-scale assembly of European eel, Anguilla anguilla.</title>
        <authorList>
            <person name="Henkel C."/>
            <person name="Jong-Raadsen S.A."/>
            <person name="Dufour S."/>
            <person name="Weltzien F.-A."/>
            <person name="Palstra A.P."/>
            <person name="Pelster B."/>
            <person name="Spaink H.P."/>
            <person name="Van Den Thillart G.E."/>
            <person name="Jansen H."/>
            <person name="Zahm M."/>
            <person name="Klopp C."/>
            <person name="Cedric C."/>
            <person name="Louis A."/>
            <person name="Berthelot C."/>
            <person name="Parey E."/>
            <person name="Roest Crollius H."/>
            <person name="Montfort J."/>
            <person name="Robinson-Rechavi M."/>
            <person name="Bucao C."/>
            <person name="Bouchez O."/>
            <person name="Gislard M."/>
            <person name="Lluch J."/>
            <person name="Milhes M."/>
            <person name="Lampietro C."/>
            <person name="Lopez Roques C."/>
            <person name="Donnadieu C."/>
            <person name="Braasch I."/>
            <person name="Desvignes T."/>
            <person name="Postlethwait J."/>
            <person name="Bobe J."/>
            <person name="Guiguen Y."/>
            <person name="Dirks R."/>
        </authorList>
    </citation>
    <scope>NUCLEOTIDE SEQUENCE</scope>
    <source>
        <strain evidence="13">Tag_6206</strain>
        <tissue evidence="13">Liver</tissue>
    </source>
</reference>
<feature type="domain" description="Fibronectin type-III" evidence="12">
    <location>
        <begin position="221"/>
        <end position="320"/>
    </location>
</feature>
<keyword evidence="7 10" id="KW-0472">Membrane</keyword>
<feature type="chain" id="PRO_5039303682" description="Fibronectin type-III domain-containing protein" evidence="11">
    <location>
        <begin position="36"/>
        <end position="799"/>
    </location>
</feature>
<gene>
    <name evidence="13" type="ORF">ANANG_G00292680</name>
</gene>
<sequence>MVRCPNLRPQQLKVMAWIWTCLFLLVAHVHQQALGVTVNCLWERYFLVGGNVSGACHVSLAQRGCGSQSLRLTVAGETVLAHRYVNDSAHFTVPAPADGTLHLRCELTCVGLGPLPYCDITLRGGYPPSPPSRPKCLIPHGGTDIHCTWDPGERPLLPVNYTLHWEQHSSGEREVEAGVTSAVIPRVKFSHGTMSVWVVASNPLGLAQSERLDIDTLDIEQPLVPKITNHSVQPLEIFWDLECDPSLHMTEDSDRSCEVQYRMRDEQAWTEGDDDAQDSFLLLDPEPFSEYDFRVRCACFGKEAVKSTWSHIYPVQSSESAPAGKLDVWADCEDDSDEQLECSVVWKKPPLSVARGRVLGYLVTVERNPGNVAVMNLSAEELGATERMGGCWGAQCFRLPISLRGVTGVCLTAYTSQGATDPAPLALPAPEGPQLLVSGGFAVAKEGRSFNVSWAPPSHLTGDVQYVVQLKEVETQAFNWIKLNGNQRSVIVTGDFRNYTPYNISLFSVIANRCCLLGSVITYTVQGVPPKVTGFHVSQISISEVTLSWELPLSQWRSVILCYRLGQGNHTEYNVSGDSSSLLISGLQPGQEYHVWICAESEAGQGPKEYLRFMTTGTSEYVYSVLSIPIVVALGLILLLFSCRQHGIHSLKQLRCCVKVPDPANSQLFRRPLCSCSSWTGFFSVAESIQTLPYLEVSEWEDLEDSGCQERMSLCDRQRYGQVEEGLKRMEQESAEDEAEEEWTETLGKGGLELSSRGEDYSKMIDTQGDEECVFLSPTETQDFFSGYEKHFMPNPLEV</sequence>